<dbReference type="EnsemblFungi" id="EJT81567">
    <property type="protein sequence ID" value="EJT81567"/>
    <property type="gene ID" value="GGTG_01545"/>
</dbReference>
<organism evidence="1">
    <name type="scientific">Gaeumannomyces tritici (strain R3-111a-1)</name>
    <name type="common">Wheat and barley take-all root rot fungus</name>
    <name type="synonym">Gaeumannomyces graminis var. tritici</name>
    <dbReference type="NCBI Taxonomy" id="644352"/>
    <lineage>
        <taxon>Eukaryota</taxon>
        <taxon>Fungi</taxon>
        <taxon>Dikarya</taxon>
        <taxon>Ascomycota</taxon>
        <taxon>Pezizomycotina</taxon>
        <taxon>Sordariomycetes</taxon>
        <taxon>Sordariomycetidae</taxon>
        <taxon>Magnaporthales</taxon>
        <taxon>Magnaporthaceae</taxon>
        <taxon>Gaeumannomyces</taxon>
    </lineage>
</organism>
<reference evidence="2" key="5">
    <citation type="submission" date="2018-04" db="UniProtKB">
        <authorList>
            <consortium name="EnsemblFungi"/>
        </authorList>
    </citation>
    <scope>IDENTIFICATION</scope>
    <source>
        <strain evidence="2">R3-111a-1</strain>
    </source>
</reference>
<reference evidence="1" key="3">
    <citation type="submission" date="2010-09" db="EMBL/GenBank/DDBJ databases">
        <title>Annotation of Gaeumannomyces graminis var. tritici R3-111a-1.</title>
        <authorList>
            <consortium name="The Broad Institute Genome Sequencing Platform"/>
            <person name="Ma L.-J."/>
            <person name="Dead R."/>
            <person name="Young S.K."/>
            <person name="Zeng Q."/>
            <person name="Gargeya S."/>
            <person name="Fitzgerald M."/>
            <person name="Haas B."/>
            <person name="Abouelleil A."/>
            <person name="Alvarado L."/>
            <person name="Arachchi H.M."/>
            <person name="Berlin A."/>
            <person name="Brown A."/>
            <person name="Chapman S.B."/>
            <person name="Chen Z."/>
            <person name="Dunbar C."/>
            <person name="Freedman E."/>
            <person name="Gearin G."/>
            <person name="Gellesch M."/>
            <person name="Goldberg J."/>
            <person name="Griggs A."/>
            <person name="Gujja S."/>
            <person name="Heiman D."/>
            <person name="Howarth C."/>
            <person name="Larson L."/>
            <person name="Lui A."/>
            <person name="MacDonald P.J.P."/>
            <person name="Mehta T."/>
            <person name="Montmayeur A."/>
            <person name="Murphy C."/>
            <person name="Neiman D."/>
            <person name="Pearson M."/>
            <person name="Priest M."/>
            <person name="Roberts A."/>
            <person name="Saif S."/>
            <person name="Shea T."/>
            <person name="Shenoy N."/>
            <person name="Sisk P."/>
            <person name="Stolte C."/>
            <person name="Sykes S."/>
            <person name="Yandava C."/>
            <person name="Wortman J."/>
            <person name="Nusbaum C."/>
            <person name="Birren B."/>
        </authorList>
    </citation>
    <scope>NUCLEOTIDE SEQUENCE</scope>
    <source>
        <strain evidence="1">R3-111a-1</strain>
    </source>
</reference>
<accession>J3NJW3</accession>
<dbReference type="GeneID" id="20342003"/>
<evidence type="ECO:0000313" key="1">
    <source>
        <dbReference type="EMBL" id="EJT81567.1"/>
    </source>
</evidence>
<evidence type="ECO:0000313" key="3">
    <source>
        <dbReference type="Proteomes" id="UP000006039"/>
    </source>
</evidence>
<proteinExistence type="predicted"/>
<dbReference type="VEuPathDB" id="FungiDB:GGTG_01545"/>
<dbReference type="AlphaFoldDB" id="J3NJW3"/>
<evidence type="ECO:0000313" key="2">
    <source>
        <dbReference type="EnsemblFungi" id="EJT81567"/>
    </source>
</evidence>
<reference evidence="2" key="4">
    <citation type="journal article" date="2015" name="G3 (Bethesda)">
        <title>Genome sequences of three phytopathogenic species of the Magnaporthaceae family of fungi.</title>
        <authorList>
            <person name="Okagaki L.H."/>
            <person name="Nunes C.C."/>
            <person name="Sailsbery J."/>
            <person name="Clay B."/>
            <person name="Brown D."/>
            <person name="John T."/>
            <person name="Oh Y."/>
            <person name="Young N."/>
            <person name="Fitzgerald M."/>
            <person name="Haas B.J."/>
            <person name="Zeng Q."/>
            <person name="Young S."/>
            <person name="Adiconis X."/>
            <person name="Fan L."/>
            <person name="Levin J.Z."/>
            <person name="Mitchell T.K."/>
            <person name="Okubara P.A."/>
            <person name="Farman M.L."/>
            <person name="Kohn L.M."/>
            <person name="Birren B."/>
            <person name="Ma L.-J."/>
            <person name="Dean R.A."/>
        </authorList>
    </citation>
    <scope>NUCLEOTIDE SEQUENCE</scope>
    <source>
        <strain evidence="2">R3-111a-1</strain>
    </source>
</reference>
<gene>
    <name evidence="2" type="primary">20342003</name>
    <name evidence="1" type="ORF">GGTG_01545</name>
</gene>
<name>J3NJW3_GAET3</name>
<dbReference type="EMBL" id="GL385395">
    <property type="protein sequence ID" value="EJT81567.1"/>
    <property type="molecule type" value="Genomic_DNA"/>
</dbReference>
<reference evidence="1" key="2">
    <citation type="submission" date="2010-07" db="EMBL/GenBank/DDBJ databases">
        <authorList>
            <consortium name="The Broad Institute Genome Sequencing Platform"/>
            <consortium name="Broad Institute Genome Sequencing Center for Infectious Disease"/>
            <person name="Ma L.-J."/>
            <person name="Dead R."/>
            <person name="Young S."/>
            <person name="Zeng Q."/>
            <person name="Koehrsen M."/>
            <person name="Alvarado L."/>
            <person name="Berlin A."/>
            <person name="Chapman S.B."/>
            <person name="Chen Z."/>
            <person name="Freedman E."/>
            <person name="Gellesch M."/>
            <person name="Goldberg J."/>
            <person name="Griggs A."/>
            <person name="Gujja S."/>
            <person name="Heilman E.R."/>
            <person name="Heiman D."/>
            <person name="Hepburn T."/>
            <person name="Howarth C."/>
            <person name="Jen D."/>
            <person name="Larson L."/>
            <person name="Mehta T."/>
            <person name="Neiman D."/>
            <person name="Pearson M."/>
            <person name="Roberts A."/>
            <person name="Saif S."/>
            <person name="Shea T."/>
            <person name="Shenoy N."/>
            <person name="Sisk P."/>
            <person name="Stolte C."/>
            <person name="Sykes S."/>
            <person name="Walk T."/>
            <person name="White J."/>
            <person name="Yandava C."/>
            <person name="Haas B."/>
            <person name="Nusbaum C."/>
            <person name="Birren B."/>
        </authorList>
    </citation>
    <scope>NUCLEOTIDE SEQUENCE</scope>
    <source>
        <strain evidence="1">R3-111a-1</strain>
    </source>
</reference>
<dbReference type="HOGENOM" id="CLU_2740158_0_0_1"/>
<keyword evidence="3" id="KW-1185">Reference proteome</keyword>
<sequence>MGYVLACKQAAKGVGGPISLGQACVLELAADRRVFSDVVVPDVRGPASQIDKALVADPGPCASLEDMYLCR</sequence>
<dbReference type="RefSeq" id="XP_009217576.1">
    <property type="nucleotide sequence ID" value="XM_009219312.1"/>
</dbReference>
<reference evidence="3" key="1">
    <citation type="submission" date="2010-07" db="EMBL/GenBank/DDBJ databases">
        <title>The genome sequence of Gaeumannomyces graminis var. tritici strain R3-111a-1.</title>
        <authorList>
            <consortium name="The Broad Institute Genome Sequencing Platform"/>
            <person name="Ma L.-J."/>
            <person name="Dead R."/>
            <person name="Young S."/>
            <person name="Zeng Q."/>
            <person name="Koehrsen M."/>
            <person name="Alvarado L."/>
            <person name="Berlin A."/>
            <person name="Chapman S.B."/>
            <person name="Chen Z."/>
            <person name="Freedman E."/>
            <person name="Gellesch M."/>
            <person name="Goldberg J."/>
            <person name="Griggs A."/>
            <person name="Gujja S."/>
            <person name="Heilman E.R."/>
            <person name="Heiman D."/>
            <person name="Hepburn T."/>
            <person name="Howarth C."/>
            <person name="Jen D."/>
            <person name="Larson L."/>
            <person name="Mehta T."/>
            <person name="Neiman D."/>
            <person name="Pearson M."/>
            <person name="Roberts A."/>
            <person name="Saif S."/>
            <person name="Shea T."/>
            <person name="Shenoy N."/>
            <person name="Sisk P."/>
            <person name="Stolte C."/>
            <person name="Sykes S."/>
            <person name="Walk T."/>
            <person name="White J."/>
            <person name="Yandava C."/>
            <person name="Haas B."/>
            <person name="Nusbaum C."/>
            <person name="Birren B."/>
        </authorList>
    </citation>
    <scope>NUCLEOTIDE SEQUENCE [LARGE SCALE GENOMIC DNA]</scope>
    <source>
        <strain evidence="3">R3-111a-1</strain>
    </source>
</reference>
<protein>
    <submittedName>
        <fullName evidence="1 2">Uncharacterized protein</fullName>
    </submittedName>
</protein>
<dbReference type="Proteomes" id="UP000006039">
    <property type="component" value="Unassembled WGS sequence"/>
</dbReference>